<dbReference type="GO" id="GO:0016757">
    <property type="term" value="F:glycosyltransferase activity"/>
    <property type="evidence" value="ECO:0007669"/>
    <property type="project" value="UniProtKB-KW"/>
</dbReference>
<feature type="region of interest" description="Disordered" evidence="3">
    <location>
        <begin position="241"/>
        <end position="281"/>
    </location>
</feature>
<evidence type="ECO:0000256" key="3">
    <source>
        <dbReference type="SAM" id="MobiDB-lite"/>
    </source>
</evidence>
<comment type="caution">
    <text evidence="4">The sequence shown here is derived from an EMBL/GenBank/DDBJ whole genome shotgun (WGS) entry which is preliminary data.</text>
</comment>
<dbReference type="InterPro" id="IPR029044">
    <property type="entry name" value="Nucleotide-diphossugar_trans"/>
</dbReference>
<sequence>MAGTVTGRRVIVTAAGPGMWPVLEECALPSFHRYAARWGFDVHVVRLPADGTAADAAAQRAKWAKITLLRAALERYDLALWLDADVLVLRDDEDIAGHLHADAFQALVLEQVPYEHRLNPNTGVWLLRAGPAATALLDAVEAAGPQPGPWADQGAVLLALGWNRGDERYYWARPGRGTPFLDGTSWLPPSWNQPYIAGRTPAESFNSAADSYADRPTVPRPHALHFMGMTPEARLRHMRAAAAAAGAGQASESGDETTRRSRRAGNSAGTSSAAVRAKTTG</sequence>
<dbReference type="GO" id="GO:0016020">
    <property type="term" value="C:membrane"/>
    <property type="evidence" value="ECO:0007669"/>
    <property type="project" value="InterPro"/>
</dbReference>
<evidence type="ECO:0000313" key="4">
    <source>
        <dbReference type="EMBL" id="TDD69084.1"/>
    </source>
</evidence>
<dbReference type="AlphaFoldDB" id="A0A4R5AE24"/>
<gene>
    <name evidence="4" type="ORF">E1262_13735</name>
</gene>
<dbReference type="GO" id="GO:0006487">
    <property type="term" value="P:protein N-linked glycosylation"/>
    <property type="evidence" value="ECO:0007669"/>
    <property type="project" value="TreeGrafter"/>
</dbReference>
<dbReference type="RefSeq" id="WP_132103700.1">
    <property type="nucleotide sequence ID" value="NZ_SMLB01000016.1"/>
</dbReference>
<dbReference type="PANTHER" id="PTHR31306">
    <property type="entry name" value="ALPHA-1,6-MANNOSYLTRANSFERASE MNN11-RELATED"/>
    <property type="match status" value="1"/>
</dbReference>
<dbReference type="PANTHER" id="PTHR31306:SF5">
    <property type="entry name" value="ALPHA-1,6-MANNOSYLTRANSFERASE MNN10-RELATED"/>
    <property type="match status" value="1"/>
</dbReference>
<proteinExistence type="predicted"/>
<dbReference type="Proteomes" id="UP000295217">
    <property type="component" value="Unassembled WGS sequence"/>
</dbReference>
<accession>A0A4R5AE24</accession>
<keyword evidence="2" id="KW-0808">Transferase</keyword>
<reference evidence="4 5" key="1">
    <citation type="submission" date="2019-02" db="EMBL/GenBank/DDBJ databases">
        <title>Draft genome sequences of novel Actinobacteria.</title>
        <authorList>
            <person name="Sahin N."/>
            <person name="Ay H."/>
            <person name="Saygin H."/>
        </authorList>
    </citation>
    <scope>NUCLEOTIDE SEQUENCE [LARGE SCALE GENOMIC DNA]</scope>
    <source>
        <strain evidence="4 5">8K307</strain>
    </source>
</reference>
<keyword evidence="5" id="KW-1185">Reference proteome</keyword>
<dbReference type="OrthoDB" id="5197538at2"/>
<organism evidence="4 5">
    <name type="scientific">Jiangella aurantiaca</name>
    <dbReference type="NCBI Taxonomy" id="2530373"/>
    <lineage>
        <taxon>Bacteria</taxon>
        <taxon>Bacillati</taxon>
        <taxon>Actinomycetota</taxon>
        <taxon>Actinomycetes</taxon>
        <taxon>Jiangellales</taxon>
        <taxon>Jiangellaceae</taxon>
        <taxon>Jiangella</taxon>
    </lineage>
</organism>
<keyword evidence="1" id="KW-0328">Glycosyltransferase</keyword>
<evidence type="ECO:0000256" key="2">
    <source>
        <dbReference type="ARBA" id="ARBA00022679"/>
    </source>
</evidence>
<feature type="compositionally biased region" description="Polar residues" evidence="3">
    <location>
        <begin position="267"/>
        <end position="281"/>
    </location>
</feature>
<evidence type="ECO:0000313" key="5">
    <source>
        <dbReference type="Proteomes" id="UP000295217"/>
    </source>
</evidence>
<evidence type="ECO:0000256" key="1">
    <source>
        <dbReference type="ARBA" id="ARBA00022676"/>
    </source>
</evidence>
<dbReference type="Gene3D" id="3.90.550.10">
    <property type="entry name" value="Spore Coat Polysaccharide Biosynthesis Protein SpsA, Chain A"/>
    <property type="match status" value="1"/>
</dbReference>
<feature type="compositionally biased region" description="Low complexity" evidence="3">
    <location>
        <begin position="241"/>
        <end position="250"/>
    </location>
</feature>
<protein>
    <recommendedName>
        <fullName evidence="6">Galactosyl transferase GMA12/MNN10 family protein</fullName>
    </recommendedName>
</protein>
<name>A0A4R5AE24_9ACTN</name>
<evidence type="ECO:0008006" key="6">
    <source>
        <dbReference type="Google" id="ProtNLM"/>
    </source>
</evidence>
<dbReference type="EMBL" id="SMLB01000016">
    <property type="protein sequence ID" value="TDD69084.1"/>
    <property type="molecule type" value="Genomic_DNA"/>
</dbReference>
<dbReference type="InterPro" id="IPR008630">
    <property type="entry name" value="Glyco_trans_34"/>
</dbReference>